<proteinExistence type="predicted"/>
<name>A0ABX7N7X9_9BACT</name>
<evidence type="ECO:0000259" key="2">
    <source>
        <dbReference type="Pfam" id="PF11795"/>
    </source>
</evidence>
<dbReference type="RefSeq" id="WP_206716592.1">
    <property type="nucleotide sequence ID" value="NZ_CP071091.1"/>
</dbReference>
<dbReference type="InterPro" id="IPR024537">
    <property type="entry name" value="DUF3322"/>
</dbReference>
<organism evidence="3 4">
    <name type="scientific">Myxococcus landrumensis</name>
    <dbReference type="NCBI Taxonomy" id="2813577"/>
    <lineage>
        <taxon>Bacteria</taxon>
        <taxon>Pseudomonadati</taxon>
        <taxon>Myxococcota</taxon>
        <taxon>Myxococcia</taxon>
        <taxon>Myxococcales</taxon>
        <taxon>Cystobacterineae</taxon>
        <taxon>Myxococcaceae</taxon>
        <taxon>Myxococcus</taxon>
    </lineage>
</organism>
<evidence type="ECO:0008006" key="5">
    <source>
        <dbReference type="Google" id="ProtNLM"/>
    </source>
</evidence>
<evidence type="ECO:0000259" key="1">
    <source>
        <dbReference type="Pfam" id="PF09983"/>
    </source>
</evidence>
<evidence type="ECO:0000313" key="3">
    <source>
        <dbReference type="EMBL" id="QSQ14835.1"/>
    </source>
</evidence>
<keyword evidence="4" id="KW-1185">Reference proteome</keyword>
<dbReference type="EMBL" id="CP071091">
    <property type="protein sequence ID" value="QSQ14835.1"/>
    <property type="molecule type" value="Genomic_DNA"/>
</dbReference>
<dbReference type="InterPro" id="IPR014544">
    <property type="entry name" value="UCP028408"/>
</dbReference>
<dbReference type="Proteomes" id="UP000663090">
    <property type="component" value="Chromosome"/>
</dbReference>
<dbReference type="PIRSF" id="PIRSF028408">
    <property type="entry name" value="UCP028408"/>
    <property type="match status" value="1"/>
</dbReference>
<dbReference type="Pfam" id="PF11795">
    <property type="entry name" value="DUF3322"/>
    <property type="match status" value="1"/>
</dbReference>
<gene>
    <name evidence="3" type="ORF">JY572_01715</name>
</gene>
<dbReference type="Pfam" id="PF09983">
    <property type="entry name" value="JetD_C"/>
    <property type="match status" value="1"/>
</dbReference>
<dbReference type="InterPro" id="IPR024534">
    <property type="entry name" value="JetD_C"/>
</dbReference>
<reference evidence="3 4" key="1">
    <citation type="submission" date="2021-02" db="EMBL/GenBank/DDBJ databases">
        <title>De Novo genome assembly of isolated myxobacteria.</title>
        <authorList>
            <person name="Stevens D.C."/>
        </authorList>
    </citation>
    <scope>NUCLEOTIDE SEQUENCE [LARGE SCALE GENOMIC DNA]</scope>
    <source>
        <strain evidence="3 4">SCHIC003</strain>
    </source>
</reference>
<feature type="domain" description="DUF3322" evidence="2">
    <location>
        <begin position="10"/>
        <end position="196"/>
    </location>
</feature>
<evidence type="ECO:0000313" key="4">
    <source>
        <dbReference type="Proteomes" id="UP000663090"/>
    </source>
</evidence>
<accession>A0ABX7N7X9</accession>
<feature type="domain" description="Wadjet protein JetD C-terminal" evidence="1">
    <location>
        <begin position="216"/>
        <end position="391"/>
    </location>
</feature>
<sequence>MSQAPRWTTPEDIRAQLLRVWDSGRILSSALSEAPVFPLSLRVRGPERAELSARFTEAREWVRAWEAESQTRRGSSLQVEWTEVRHRQLGETRLPHRVVVSSRESALALLRKTGEAQRYDDLVSTTLSRAPELREWMTRHPHVLLDRAEEWAQVLDVLDWFRAHPRSGRYLRQVNVPGMDSKFIEHRKGLFSALLDRVLPSAREGAEAPDFESRFGLRAKPARVRFRFLDPALYLHGLSDLTVNVGELAALNPRAEQVFITENEVPGLVFPDVPRGLVIFGLGYSVELLGALPWLSRARMYYWGDIDTHGFAILDALRAVHPHVRSMLMDHDVFQAHQANWSQEDSQHLGALTRLVAPEASLFEDLQHQRFGARLRLEQEHLGYRWVENALAHLSF</sequence>
<protein>
    <recommendedName>
        <fullName evidence="5">Wadjet protein JetD C-terminal domain-containing protein</fullName>
    </recommendedName>
</protein>